<evidence type="ECO:0000256" key="6">
    <source>
        <dbReference type="SAM" id="MobiDB-lite"/>
    </source>
</evidence>
<feature type="transmembrane region" description="Helical" evidence="7">
    <location>
        <begin position="332"/>
        <end position="351"/>
    </location>
</feature>
<dbReference type="PROSITE" id="PS50850">
    <property type="entry name" value="MFS"/>
    <property type="match status" value="1"/>
</dbReference>
<feature type="transmembrane region" description="Helical" evidence="7">
    <location>
        <begin position="142"/>
        <end position="165"/>
    </location>
</feature>
<feature type="transmembrane region" description="Helical" evidence="7">
    <location>
        <begin position="208"/>
        <end position="227"/>
    </location>
</feature>
<keyword evidence="4 7" id="KW-1133">Transmembrane helix</keyword>
<dbReference type="Pfam" id="PF07690">
    <property type="entry name" value="MFS_1"/>
    <property type="match status" value="1"/>
</dbReference>
<keyword evidence="5 7" id="KW-0472">Membrane</keyword>
<evidence type="ECO:0000259" key="8">
    <source>
        <dbReference type="PROSITE" id="PS50850"/>
    </source>
</evidence>
<feature type="transmembrane region" description="Helical" evidence="7">
    <location>
        <begin position="84"/>
        <end position="107"/>
    </location>
</feature>
<dbReference type="Gene3D" id="1.20.1250.20">
    <property type="entry name" value="MFS general substrate transporter like domains"/>
    <property type="match status" value="1"/>
</dbReference>
<dbReference type="AlphaFoldDB" id="A0A2J6S215"/>
<dbReference type="PANTHER" id="PTHR23502">
    <property type="entry name" value="MAJOR FACILITATOR SUPERFAMILY"/>
    <property type="match status" value="1"/>
</dbReference>
<dbReference type="GO" id="GO:0022857">
    <property type="term" value="F:transmembrane transporter activity"/>
    <property type="evidence" value="ECO:0007669"/>
    <property type="project" value="InterPro"/>
</dbReference>
<reference evidence="9 10" key="1">
    <citation type="submission" date="2016-04" db="EMBL/GenBank/DDBJ databases">
        <title>A degradative enzymes factory behind the ericoid mycorrhizal symbiosis.</title>
        <authorList>
            <consortium name="DOE Joint Genome Institute"/>
            <person name="Martino E."/>
            <person name="Morin E."/>
            <person name="Grelet G."/>
            <person name="Kuo A."/>
            <person name="Kohler A."/>
            <person name="Daghino S."/>
            <person name="Barry K."/>
            <person name="Choi C."/>
            <person name="Cichocki N."/>
            <person name="Clum A."/>
            <person name="Copeland A."/>
            <person name="Hainaut M."/>
            <person name="Haridas S."/>
            <person name="Labutti K."/>
            <person name="Lindquist E."/>
            <person name="Lipzen A."/>
            <person name="Khouja H.-R."/>
            <person name="Murat C."/>
            <person name="Ohm R."/>
            <person name="Olson A."/>
            <person name="Spatafora J."/>
            <person name="Veneault-Fourrey C."/>
            <person name="Henrissat B."/>
            <person name="Grigoriev I."/>
            <person name="Martin F."/>
            <person name="Perotto S."/>
        </authorList>
    </citation>
    <scope>NUCLEOTIDE SEQUENCE [LARGE SCALE GENOMIC DNA]</scope>
    <source>
        <strain evidence="9 10">F</strain>
    </source>
</reference>
<dbReference type="OrthoDB" id="2441642at2759"/>
<evidence type="ECO:0000313" key="10">
    <source>
        <dbReference type="Proteomes" id="UP000235786"/>
    </source>
</evidence>
<feature type="compositionally biased region" description="Basic and acidic residues" evidence="6">
    <location>
        <begin position="528"/>
        <end position="538"/>
    </location>
</feature>
<dbReference type="PRINTS" id="PR01035">
    <property type="entry name" value="TCRTETA"/>
</dbReference>
<name>A0A2J6S215_HYAVF</name>
<feature type="compositionally biased region" description="Basic and acidic residues" evidence="6">
    <location>
        <begin position="508"/>
        <end position="518"/>
    </location>
</feature>
<dbReference type="InterPro" id="IPR011701">
    <property type="entry name" value="MFS"/>
</dbReference>
<dbReference type="Proteomes" id="UP000235786">
    <property type="component" value="Unassembled WGS sequence"/>
</dbReference>
<comment type="subcellular location">
    <subcellularLocation>
        <location evidence="1">Membrane</location>
        <topology evidence="1">Multi-pass membrane protein</topology>
    </subcellularLocation>
</comment>
<evidence type="ECO:0000256" key="4">
    <source>
        <dbReference type="ARBA" id="ARBA00022989"/>
    </source>
</evidence>
<evidence type="ECO:0000256" key="1">
    <source>
        <dbReference type="ARBA" id="ARBA00004141"/>
    </source>
</evidence>
<dbReference type="Gene3D" id="1.20.1720.10">
    <property type="entry name" value="Multidrug resistance protein D"/>
    <property type="match status" value="1"/>
</dbReference>
<feature type="domain" description="Major facilitator superfamily (MFS) profile" evidence="8">
    <location>
        <begin position="53"/>
        <end position="500"/>
    </location>
</feature>
<keyword evidence="3 7" id="KW-0812">Transmembrane</keyword>
<dbReference type="InterPro" id="IPR020846">
    <property type="entry name" value="MFS_dom"/>
</dbReference>
<feature type="region of interest" description="Disordered" evidence="6">
    <location>
        <begin position="508"/>
        <end position="538"/>
    </location>
</feature>
<dbReference type="GO" id="GO:0005886">
    <property type="term" value="C:plasma membrane"/>
    <property type="evidence" value="ECO:0007669"/>
    <property type="project" value="TreeGrafter"/>
</dbReference>
<organism evidence="9 10">
    <name type="scientific">Hyaloscypha variabilis (strain UAMH 11265 / GT02V1 / F)</name>
    <name type="common">Meliniomyces variabilis</name>
    <dbReference type="NCBI Taxonomy" id="1149755"/>
    <lineage>
        <taxon>Eukaryota</taxon>
        <taxon>Fungi</taxon>
        <taxon>Dikarya</taxon>
        <taxon>Ascomycota</taxon>
        <taxon>Pezizomycotina</taxon>
        <taxon>Leotiomycetes</taxon>
        <taxon>Helotiales</taxon>
        <taxon>Hyaloscyphaceae</taxon>
        <taxon>Hyaloscypha</taxon>
        <taxon>Hyaloscypha variabilis</taxon>
    </lineage>
</organism>
<feature type="transmembrane region" description="Helical" evidence="7">
    <location>
        <begin position="473"/>
        <end position="495"/>
    </location>
</feature>
<evidence type="ECO:0000256" key="5">
    <source>
        <dbReference type="ARBA" id="ARBA00023136"/>
    </source>
</evidence>
<feature type="transmembrane region" description="Helical" evidence="7">
    <location>
        <begin position="384"/>
        <end position="402"/>
    </location>
</feature>
<dbReference type="InterPro" id="IPR036259">
    <property type="entry name" value="MFS_trans_sf"/>
</dbReference>
<dbReference type="SUPFAM" id="SSF103473">
    <property type="entry name" value="MFS general substrate transporter"/>
    <property type="match status" value="1"/>
</dbReference>
<evidence type="ECO:0000256" key="7">
    <source>
        <dbReference type="SAM" id="Phobius"/>
    </source>
</evidence>
<gene>
    <name evidence="9" type="ORF">L207DRAFT_631066</name>
</gene>
<feature type="transmembrane region" description="Helical" evidence="7">
    <location>
        <begin position="177"/>
        <end position="202"/>
    </location>
</feature>
<keyword evidence="10" id="KW-1185">Reference proteome</keyword>
<evidence type="ECO:0000256" key="2">
    <source>
        <dbReference type="ARBA" id="ARBA00022448"/>
    </source>
</evidence>
<dbReference type="PANTHER" id="PTHR23502:SF51">
    <property type="entry name" value="QUINIDINE RESISTANCE PROTEIN 1-RELATED"/>
    <property type="match status" value="1"/>
</dbReference>
<dbReference type="InterPro" id="IPR001958">
    <property type="entry name" value="Tet-R_TetA/multi-R_MdtG-like"/>
</dbReference>
<sequence>MKETLKGQTQANYEEGLMVANLEERTSSQSQGPEVARAEPPYTILPNHEKIFTIILASFAAFISPVSSSIYLPALNPLAKDLNVTSSTINISITVYIVVQGLAPTFIGSISDKNGRRPAFLICFVLYVAANIGLALQNSFPALLVLRCLQASGSSGTVALGSAVVADIVTRAERGKYIGYASMGVTLGPALGPVIGGLLTHYLGWRSIFWFLTIFAGVMTVLLILVFPETSRSVVGNGSVPPQKWNLSALDLYRRRQQRKSGTAVELKTIAKRKRRPNPLEAFKIAFQKEAGMILFSGALLYAGFFAVLAGLPSQLQQKYNFNTLQIGLCYLPYGFGSLTSRWTVGTLLDWNYRRHARRLGIEIVKNRQQKLSEFPIETARLQVTLPLVYFACLSMVAYGWVMNFKTNLAGPVITLFLTGHTATGAFSSLNTLIIDINVESPATASAANNLIRCPFGAGAVAAAVPLINRIGMGWACTFVAGIWVAVTPMLWMVFRCGYRWRQEKRVKDEEGARHEDVETGVEIVPDEEAKQEKQDKQ</sequence>
<dbReference type="FunFam" id="1.20.1720.10:FF:000009">
    <property type="entry name" value="MFS multidrug transporter"/>
    <property type="match status" value="1"/>
</dbReference>
<feature type="transmembrane region" description="Helical" evidence="7">
    <location>
        <begin position="293"/>
        <end position="312"/>
    </location>
</feature>
<keyword evidence="2" id="KW-0813">Transport</keyword>
<proteinExistence type="predicted"/>
<dbReference type="CDD" id="cd17323">
    <property type="entry name" value="MFS_Tpo1_MDR_like"/>
    <property type="match status" value="1"/>
</dbReference>
<accession>A0A2J6S215</accession>
<dbReference type="EMBL" id="KZ613941">
    <property type="protein sequence ID" value="PMD44810.1"/>
    <property type="molecule type" value="Genomic_DNA"/>
</dbReference>
<evidence type="ECO:0000256" key="3">
    <source>
        <dbReference type="ARBA" id="ARBA00022692"/>
    </source>
</evidence>
<protein>
    <submittedName>
        <fullName evidence="9">MFS general substrate transporter</fullName>
    </submittedName>
</protein>
<evidence type="ECO:0000313" key="9">
    <source>
        <dbReference type="EMBL" id="PMD44810.1"/>
    </source>
</evidence>
<dbReference type="STRING" id="1149755.A0A2J6S215"/>
<feature type="transmembrane region" description="Helical" evidence="7">
    <location>
        <begin position="119"/>
        <end position="136"/>
    </location>
</feature>
<feature type="transmembrane region" description="Helical" evidence="7">
    <location>
        <begin position="51"/>
        <end position="72"/>
    </location>
</feature>